<gene>
    <name evidence="2" type="ORF">EYZ11_008187</name>
</gene>
<evidence type="ECO:0000256" key="1">
    <source>
        <dbReference type="SAM" id="MobiDB-lite"/>
    </source>
</evidence>
<dbReference type="EMBL" id="SOSA01000342">
    <property type="protein sequence ID" value="THC92343.1"/>
    <property type="molecule type" value="Genomic_DNA"/>
</dbReference>
<protein>
    <submittedName>
        <fullName evidence="2">Uncharacterized protein</fullName>
    </submittedName>
</protein>
<evidence type="ECO:0000313" key="2">
    <source>
        <dbReference type="EMBL" id="THC92343.1"/>
    </source>
</evidence>
<feature type="compositionally biased region" description="Basic and acidic residues" evidence="1">
    <location>
        <begin position="78"/>
        <end position="92"/>
    </location>
</feature>
<organism evidence="2 3">
    <name type="scientific">Aspergillus tanneri</name>
    <dbReference type="NCBI Taxonomy" id="1220188"/>
    <lineage>
        <taxon>Eukaryota</taxon>
        <taxon>Fungi</taxon>
        <taxon>Dikarya</taxon>
        <taxon>Ascomycota</taxon>
        <taxon>Pezizomycotina</taxon>
        <taxon>Eurotiomycetes</taxon>
        <taxon>Eurotiomycetidae</taxon>
        <taxon>Eurotiales</taxon>
        <taxon>Aspergillaceae</taxon>
        <taxon>Aspergillus</taxon>
        <taxon>Aspergillus subgen. Circumdati</taxon>
    </lineage>
</organism>
<dbReference type="Proteomes" id="UP000308092">
    <property type="component" value="Unassembled WGS sequence"/>
</dbReference>
<feature type="region of interest" description="Disordered" evidence="1">
    <location>
        <begin position="76"/>
        <end position="136"/>
    </location>
</feature>
<sequence>MSMATHMCCSGIARGLGKFTQAGILHRDSNERNFQCCTLLFVTKPDDLPAHGYGAMTNVVEEITKRIMEALNKCCDTSQERKKSNENSKTEENTTANNTGHCKQNTKRGSGKKKAAPVRLASPTPTRIRLTSLTTN</sequence>
<keyword evidence="3" id="KW-1185">Reference proteome</keyword>
<reference evidence="2 3" key="1">
    <citation type="submission" date="2019-03" db="EMBL/GenBank/DDBJ databases">
        <title>The genome sequence of a newly discovered highly antifungal drug resistant Aspergillus species, Aspergillus tanneri NIH 1004.</title>
        <authorList>
            <person name="Mounaud S."/>
            <person name="Singh I."/>
            <person name="Joardar V."/>
            <person name="Pakala S."/>
            <person name="Pakala S."/>
            <person name="Venepally P."/>
            <person name="Hoover J."/>
            <person name="Nierman W."/>
            <person name="Chung J."/>
            <person name="Losada L."/>
        </authorList>
    </citation>
    <scope>NUCLEOTIDE SEQUENCE [LARGE SCALE GENOMIC DNA]</scope>
    <source>
        <strain evidence="2 3">NIH1004</strain>
    </source>
</reference>
<comment type="caution">
    <text evidence="2">The sequence shown here is derived from an EMBL/GenBank/DDBJ whole genome shotgun (WGS) entry which is preliminary data.</text>
</comment>
<dbReference type="AlphaFoldDB" id="A0A4S3JB29"/>
<dbReference type="VEuPathDB" id="FungiDB:EYZ11_008187"/>
<feature type="compositionally biased region" description="Basic residues" evidence="1">
    <location>
        <begin position="104"/>
        <end position="116"/>
    </location>
</feature>
<name>A0A4S3JB29_9EURO</name>
<feature type="compositionally biased region" description="Polar residues" evidence="1">
    <location>
        <begin position="93"/>
        <end position="103"/>
    </location>
</feature>
<feature type="compositionally biased region" description="Polar residues" evidence="1">
    <location>
        <begin position="123"/>
        <end position="136"/>
    </location>
</feature>
<evidence type="ECO:0000313" key="3">
    <source>
        <dbReference type="Proteomes" id="UP000308092"/>
    </source>
</evidence>
<accession>A0A4S3JB29</accession>
<proteinExistence type="predicted"/>